<dbReference type="Proteomes" id="UP000298347">
    <property type="component" value="Unassembled WGS sequence"/>
</dbReference>
<dbReference type="GO" id="GO:0008237">
    <property type="term" value="F:metallopeptidase activity"/>
    <property type="evidence" value="ECO:0007669"/>
    <property type="project" value="UniProtKB-KW"/>
</dbReference>
<keyword evidence="3" id="KW-0645">Protease</keyword>
<proteinExistence type="predicted"/>
<dbReference type="AlphaFoldDB" id="A0A4Z0GIY8"/>
<accession>A0A4Z0GIY8</accession>
<dbReference type="PANTHER" id="PTHR36435:SF6">
    <property type="entry name" value="ABORTIVE INFECTION PROTEIN"/>
    <property type="match status" value="1"/>
</dbReference>
<keyword evidence="1" id="KW-0472">Membrane</keyword>
<dbReference type="EMBL" id="SRJD01000028">
    <property type="protein sequence ID" value="TGA96230.1"/>
    <property type="molecule type" value="Genomic_DNA"/>
</dbReference>
<dbReference type="GO" id="GO:0080120">
    <property type="term" value="P:CAAX-box protein maturation"/>
    <property type="evidence" value="ECO:0007669"/>
    <property type="project" value="UniProtKB-ARBA"/>
</dbReference>
<evidence type="ECO:0000313" key="4">
    <source>
        <dbReference type="Proteomes" id="UP000298347"/>
    </source>
</evidence>
<organism evidence="3 4">
    <name type="scientific">Sporolactobacillus shoreae</name>
    <dbReference type="NCBI Taxonomy" id="1465501"/>
    <lineage>
        <taxon>Bacteria</taxon>
        <taxon>Bacillati</taxon>
        <taxon>Bacillota</taxon>
        <taxon>Bacilli</taxon>
        <taxon>Bacillales</taxon>
        <taxon>Sporolactobacillaceae</taxon>
        <taxon>Sporolactobacillus</taxon>
    </lineage>
</organism>
<sequence>MVKRYIAIVVIYLLCFSSPRLPGISGLFPKTPGGYGNVYTVVFFVTLAAVLLLLLPERTMRSGEKRASVGMSLLWAVGGVFALFFLQILATLINFSLFGQVAGSEHTKQIETLAKYSPVFILTVSIIGPVLEEIVFRKILFGGMRKKIGFWFAAIISSIIFALMHLDIRNLLVYFMIGVFLCFSYQMTRRITVNMFMHATMNTAVVLLSYAAPAIGLISFLNH</sequence>
<feature type="transmembrane region" description="Helical" evidence="1">
    <location>
        <begin position="113"/>
        <end position="136"/>
    </location>
</feature>
<dbReference type="GO" id="GO:0004175">
    <property type="term" value="F:endopeptidase activity"/>
    <property type="evidence" value="ECO:0007669"/>
    <property type="project" value="UniProtKB-ARBA"/>
</dbReference>
<dbReference type="InterPro" id="IPR052710">
    <property type="entry name" value="CAAX_protease"/>
</dbReference>
<dbReference type="Pfam" id="PF02517">
    <property type="entry name" value="Rce1-like"/>
    <property type="match status" value="1"/>
</dbReference>
<evidence type="ECO:0000313" key="3">
    <source>
        <dbReference type="EMBL" id="TGA96230.1"/>
    </source>
</evidence>
<keyword evidence="1" id="KW-0812">Transmembrane</keyword>
<feature type="domain" description="CAAX prenyl protease 2/Lysostaphin resistance protein A-like" evidence="2">
    <location>
        <begin position="118"/>
        <end position="203"/>
    </location>
</feature>
<feature type="transmembrane region" description="Helical" evidence="1">
    <location>
        <begin position="38"/>
        <end position="55"/>
    </location>
</feature>
<keyword evidence="4" id="KW-1185">Reference proteome</keyword>
<evidence type="ECO:0000259" key="2">
    <source>
        <dbReference type="Pfam" id="PF02517"/>
    </source>
</evidence>
<keyword evidence="3" id="KW-0482">Metalloprotease</keyword>
<dbReference type="GO" id="GO:0006508">
    <property type="term" value="P:proteolysis"/>
    <property type="evidence" value="ECO:0007669"/>
    <property type="project" value="UniProtKB-KW"/>
</dbReference>
<keyword evidence="3" id="KW-0378">Hydrolase</keyword>
<gene>
    <name evidence="3" type="ORF">E4665_16225</name>
</gene>
<dbReference type="PANTHER" id="PTHR36435">
    <property type="entry name" value="SLR1288 PROTEIN"/>
    <property type="match status" value="1"/>
</dbReference>
<feature type="transmembrane region" description="Helical" evidence="1">
    <location>
        <begin position="67"/>
        <end position="93"/>
    </location>
</feature>
<feature type="transmembrane region" description="Helical" evidence="1">
    <location>
        <begin position="148"/>
        <end position="165"/>
    </location>
</feature>
<keyword evidence="1" id="KW-1133">Transmembrane helix</keyword>
<feature type="transmembrane region" description="Helical" evidence="1">
    <location>
        <begin position="200"/>
        <end position="221"/>
    </location>
</feature>
<reference evidence="3 4" key="1">
    <citation type="journal article" date="2015" name="Int. J. Syst. Evol. Microbiol.">
        <title>Sporolactobacillus shoreae sp. nov. and Sporolactobacillus spathodeae sp. nov., two spore-forming lactic acid bacteria isolated from tree barks in Thailand.</title>
        <authorList>
            <person name="Thamacharoensuk T."/>
            <person name="Kitahara M."/>
            <person name="Ohkuma M."/>
            <person name="Thongchul N."/>
            <person name="Tanasupawat S."/>
        </authorList>
    </citation>
    <scope>NUCLEOTIDE SEQUENCE [LARGE SCALE GENOMIC DNA]</scope>
    <source>
        <strain evidence="3 4">BK92</strain>
    </source>
</reference>
<feature type="transmembrane region" description="Helical" evidence="1">
    <location>
        <begin position="171"/>
        <end position="188"/>
    </location>
</feature>
<dbReference type="OrthoDB" id="2194912at2"/>
<evidence type="ECO:0000256" key="1">
    <source>
        <dbReference type="SAM" id="Phobius"/>
    </source>
</evidence>
<dbReference type="InterPro" id="IPR003675">
    <property type="entry name" value="Rce1/LyrA-like_dom"/>
</dbReference>
<dbReference type="RefSeq" id="WP_135349848.1">
    <property type="nucleotide sequence ID" value="NZ_SRJD01000028.1"/>
</dbReference>
<comment type="caution">
    <text evidence="3">The sequence shown here is derived from an EMBL/GenBank/DDBJ whole genome shotgun (WGS) entry which is preliminary data.</text>
</comment>
<protein>
    <submittedName>
        <fullName evidence="3">CPBP family intramembrane metalloprotease</fullName>
    </submittedName>
</protein>
<name>A0A4Z0GIY8_9BACL</name>